<keyword evidence="2" id="KW-0328">Glycosyltransferase</keyword>
<accession>A0A438AG17</accession>
<dbReference type="PANTHER" id="PTHR43685:SF5">
    <property type="entry name" value="GLYCOSYLTRANSFERASE EPSE-RELATED"/>
    <property type="match status" value="1"/>
</dbReference>
<dbReference type="RefSeq" id="WP_127907223.1">
    <property type="nucleotide sequence ID" value="NZ_RQXX01000004.1"/>
</dbReference>
<proteinExistence type="inferred from homology"/>
<dbReference type="InterPro" id="IPR050834">
    <property type="entry name" value="Glycosyltransf_2"/>
</dbReference>
<dbReference type="SUPFAM" id="SSF53448">
    <property type="entry name" value="Nucleotide-diphospho-sugar transferases"/>
    <property type="match status" value="1"/>
</dbReference>
<dbReference type="AlphaFoldDB" id="A0A438AG17"/>
<evidence type="ECO:0000313" key="5">
    <source>
        <dbReference type="EMBL" id="RVV97628.1"/>
    </source>
</evidence>
<comment type="caution">
    <text evidence="5">The sequence shown here is derived from an EMBL/GenBank/DDBJ whole genome shotgun (WGS) entry which is preliminary data.</text>
</comment>
<dbReference type="OrthoDB" id="7210452at2"/>
<dbReference type="Proteomes" id="UP000285908">
    <property type="component" value="Unassembled WGS sequence"/>
</dbReference>
<dbReference type="Pfam" id="PF00535">
    <property type="entry name" value="Glycos_transf_2"/>
    <property type="match status" value="1"/>
</dbReference>
<gene>
    <name evidence="5" type="ORF">EKE94_13945</name>
</gene>
<comment type="similarity">
    <text evidence="1">Belongs to the glycosyltransferase 2 family.</text>
</comment>
<dbReference type="GO" id="GO:0016757">
    <property type="term" value="F:glycosyltransferase activity"/>
    <property type="evidence" value="ECO:0007669"/>
    <property type="project" value="UniProtKB-KW"/>
</dbReference>
<dbReference type="InterPro" id="IPR001173">
    <property type="entry name" value="Glyco_trans_2-like"/>
</dbReference>
<dbReference type="EMBL" id="RQXX01000004">
    <property type="protein sequence ID" value="RVV97628.1"/>
    <property type="molecule type" value="Genomic_DNA"/>
</dbReference>
<organism evidence="5 6">
    <name type="scientific">Mesobaculum littorinae</name>
    <dbReference type="NCBI Taxonomy" id="2486419"/>
    <lineage>
        <taxon>Bacteria</taxon>
        <taxon>Pseudomonadati</taxon>
        <taxon>Pseudomonadota</taxon>
        <taxon>Alphaproteobacteria</taxon>
        <taxon>Rhodobacterales</taxon>
        <taxon>Roseobacteraceae</taxon>
        <taxon>Mesobaculum</taxon>
    </lineage>
</organism>
<keyword evidence="6" id="KW-1185">Reference proteome</keyword>
<dbReference type="PANTHER" id="PTHR43685">
    <property type="entry name" value="GLYCOSYLTRANSFERASE"/>
    <property type="match status" value="1"/>
</dbReference>
<sequence length="459" mass="51350">MWRVCEDDLRVLKASPFFDPEWYQARYPDVVLAGMDPAEHYLLYGFRLGRDPGPDFSTRFHQLAFPGLAGDRDPLTQIEAETTRTGSVPAPAPGHVLNAAHQVFLRGARETSLALADRFLAERYRHTLHILEANKAQVENDRATWISHVNGFLNAFGQSDIALHAGHTDLFHDLATAPLPAVTDGPLISIIMPVHNAEETVEKAIQSILDQTWKNLEIIAVDDCSTDSTPHLLRRIMQKDPRLRVHRLPVNAGPYVARNVALGMARGDWITCHDADDWAHPKRLEDHLGVVLPDGAQADQASVTHMIRMRPDGFFDTIVNANPFSPDGVTRISSVSALFQAEFLRNRLGYWDTVRVGADSEMISRAQHVTGKETRKLRKIGMICLSTDRGLTRDPILGVRPSGHLSDIRAAYKASWTAVHDRLPPDRLFLPFPQETRRYRGDFTFDVPYEDVVAASSGQ</sequence>
<feature type="domain" description="Glycosyltransferase 2-like" evidence="4">
    <location>
        <begin position="189"/>
        <end position="297"/>
    </location>
</feature>
<dbReference type="InterPro" id="IPR029044">
    <property type="entry name" value="Nucleotide-diphossugar_trans"/>
</dbReference>
<evidence type="ECO:0000256" key="2">
    <source>
        <dbReference type="ARBA" id="ARBA00022676"/>
    </source>
</evidence>
<dbReference type="CDD" id="cd00761">
    <property type="entry name" value="Glyco_tranf_GTA_type"/>
    <property type="match status" value="1"/>
</dbReference>
<reference evidence="5 6" key="1">
    <citation type="submission" date="2018-11" db="EMBL/GenBank/DDBJ databases">
        <title>Mesobaculum littorinae gen. nov., sp. nov., isolated from Littorina scabra that represents a novel genus of the order Rhodobacteraceae.</title>
        <authorList>
            <person name="Li F."/>
        </authorList>
    </citation>
    <scope>NUCLEOTIDE SEQUENCE [LARGE SCALE GENOMIC DNA]</scope>
    <source>
        <strain evidence="5 6">M0103</strain>
    </source>
</reference>
<keyword evidence="3 5" id="KW-0808">Transferase</keyword>
<protein>
    <submittedName>
        <fullName evidence="5">Glycosyltransferase family 2 protein</fullName>
    </submittedName>
</protein>
<evidence type="ECO:0000313" key="6">
    <source>
        <dbReference type="Proteomes" id="UP000285908"/>
    </source>
</evidence>
<evidence type="ECO:0000256" key="1">
    <source>
        <dbReference type="ARBA" id="ARBA00006739"/>
    </source>
</evidence>
<dbReference type="Gene3D" id="3.90.550.10">
    <property type="entry name" value="Spore Coat Polysaccharide Biosynthesis Protein SpsA, Chain A"/>
    <property type="match status" value="1"/>
</dbReference>
<evidence type="ECO:0000259" key="4">
    <source>
        <dbReference type="Pfam" id="PF00535"/>
    </source>
</evidence>
<evidence type="ECO:0000256" key="3">
    <source>
        <dbReference type="ARBA" id="ARBA00022679"/>
    </source>
</evidence>
<name>A0A438AG17_9RHOB</name>